<reference evidence="1 2" key="1">
    <citation type="journal article" date="2016" name="Mol. Biol. Evol.">
        <title>Comparative Genomics of Early-Diverging Mushroom-Forming Fungi Provides Insights into the Origins of Lignocellulose Decay Capabilities.</title>
        <authorList>
            <person name="Nagy L.G."/>
            <person name="Riley R."/>
            <person name="Tritt A."/>
            <person name="Adam C."/>
            <person name="Daum C."/>
            <person name="Floudas D."/>
            <person name="Sun H."/>
            <person name="Yadav J.S."/>
            <person name="Pangilinan J."/>
            <person name="Larsson K.H."/>
            <person name="Matsuura K."/>
            <person name="Barry K."/>
            <person name="Labutti K."/>
            <person name="Kuo R."/>
            <person name="Ohm R.A."/>
            <person name="Bhattacharya S.S."/>
            <person name="Shirouzu T."/>
            <person name="Yoshinaga Y."/>
            <person name="Martin F.M."/>
            <person name="Grigoriev I.V."/>
            <person name="Hibbett D.S."/>
        </authorList>
    </citation>
    <scope>NUCLEOTIDE SEQUENCE [LARGE SCALE GENOMIC DNA]</scope>
    <source>
        <strain evidence="1 2">CBS 109695</strain>
    </source>
</reference>
<dbReference type="Proteomes" id="UP000076532">
    <property type="component" value="Unassembled WGS sequence"/>
</dbReference>
<name>A0A165ZVG3_9AGAM</name>
<sequence length="185" mass="20512">MTHKVFVLTALEANQYKGMYSDGAIGGLAFIWICLSKAKHAVDTLCIEFNLDTMDRFRNRKCGISPVPGDPFDELPFGSYVWRKDMFSPKQAAIAEAVVECGDVLGGVSHVSIHFGSAAMSPSLSMLFPYFRRHPCTPKAIPAPPKPSPDCRSRRRFQYNNPHFCSMADSMVRAPDQLGLMSDTC</sequence>
<protein>
    <submittedName>
        <fullName evidence="1">Uncharacterized protein</fullName>
    </submittedName>
</protein>
<accession>A0A165ZVG3</accession>
<evidence type="ECO:0000313" key="1">
    <source>
        <dbReference type="EMBL" id="KZP10969.1"/>
    </source>
</evidence>
<keyword evidence="2" id="KW-1185">Reference proteome</keyword>
<proteinExistence type="predicted"/>
<evidence type="ECO:0000313" key="2">
    <source>
        <dbReference type="Proteomes" id="UP000076532"/>
    </source>
</evidence>
<dbReference type="OrthoDB" id="3253434at2759"/>
<dbReference type="AlphaFoldDB" id="A0A165ZVG3"/>
<dbReference type="EMBL" id="KV417670">
    <property type="protein sequence ID" value="KZP10969.1"/>
    <property type="molecule type" value="Genomic_DNA"/>
</dbReference>
<organism evidence="1 2">
    <name type="scientific">Athelia psychrophila</name>
    <dbReference type="NCBI Taxonomy" id="1759441"/>
    <lineage>
        <taxon>Eukaryota</taxon>
        <taxon>Fungi</taxon>
        <taxon>Dikarya</taxon>
        <taxon>Basidiomycota</taxon>
        <taxon>Agaricomycotina</taxon>
        <taxon>Agaricomycetes</taxon>
        <taxon>Agaricomycetidae</taxon>
        <taxon>Atheliales</taxon>
        <taxon>Atheliaceae</taxon>
        <taxon>Athelia</taxon>
    </lineage>
</organism>
<gene>
    <name evidence="1" type="ORF">FIBSPDRAFT_899309</name>
</gene>